<reference evidence="3 4" key="1">
    <citation type="journal article" date="2023" name="Arcadia Sci">
        <title>De novo assembly of a long-read Amblyomma americanum tick genome.</title>
        <authorList>
            <person name="Chou S."/>
            <person name="Poskanzer K.E."/>
            <person name="Rollins M."/>
            <person name="Thuy-Boun P.S."/>
        </authorList>
    </citation>
    <scope>NUCLEOTIDE SEQUENCE [LARGE SCALE GENOMIC DNA]</scope>
    <source>
        <strain evidence="3">F_SG_1</strain>
        <tissue evidence="3">Salivary glands</tissue>
    </source>
</reference>
<feature type="non-terminal residue" evidence="3">
    <location>
        <position position="141"/>
    </location>
</feature>
<organism evidence="3 4">
    <name type="scientific">Amblyomma americanum</name>
    <name type="common">Lone star tick</name>
    <dbReference type="NCBI Taxonomy" id="6943"/>
    <lineage>
        <taxon>Eukaryota</taxon>
        <taxon>Metazoa</taxon>
        <taxon>Ecdysozoa</taxon>
        <taxon>Arthropoda</taxon>
        <taxon>Chelicerata</taxon>
        <taxon>Arachnida</taxon>
        <taxon>Acari</taxon>
        <taxon>Parasitiformes</taxon>
        <taxon>Ixodida</taxon>
        <taxon>Ixodoidea</taxon>
        <taxon>Ixodidae</taxon>
        <taxon>Amblyomminae</taxon>
        <taxon>Amblyomma</taxon>
    </lineage>
</organism>
<keyword evidence="4" id="KW-1185">Reference proteome</keyword>
<sequence length="141" mass="14723">MTQPFGSGTIAPSSPHDVSTPSTGHELSSERNDRVGISSLLVSPTFYALVLGALTVDYTVTVVNSTIVDYARDRGVDRATAELSMTYCAPAIFLGRLLLPLAADAGLIGRTSLASLCLACMAASALVLPHTAAFVTYIFAQ</sequence>
<feature type="transmembrane region" description="Helical" evidence="2">
    <location>
        <begin position="83"/>
        <end position="101"/>
    </location>
</feature>
<evidence type="ECO:0000313" key="4">
    <source>
        <dbReference type="Proteomes" id="UP001321473"/>
    </source>
</evidence>
<feature type="transmembrane region" description="Helical" evidence="2">
    <location>
        <begin position="113"/>
        <end position="140"/>
    </location>
</feature>
<evidence type="ECO:0008006" key="5">
    <source>
        <dbReference type="Google" id="ProtNLM"/>
    </source>
</evidence>
<dbReference type="Proteomes" id="UP001321473">
    <property type="component" value="Unassembled WGS sequence"/>
</dbReference>
<dbReference type="InterPro" id="IPR036259">
    <property type="entry name" value="MFS_trans_sf"/>
</dbReference>
<accession>A0AAQ4D1S5</accession>
<dbReference type="Gene3D" id="1.20.1250.20">
    <property type="entry name" value="MFS general substrate transporter like domains"/>
    <property type="match status" value="1"/>
</dbReference>
<keyword evidence="2" id="KW-0472">Membrane</keyword>
<protein>
    <recommendedName>
        <fullName evidence="5">Monocarboxylate transporter</fullName>
    </recommendedName>
</protein>
<gene>
    <name evidence="3" type="ORF">V5799_000882</name>
</gene>
<dbReference type="SUPFAM" id="SSF103473">
    <property type="entry name" value="MFS general substrate transporter"/>
    <property type="match status" value="1"/>
</dbReference>
<proteinExistence type="predicted"/>
<feature type="transmembrane region" description="Helical" evidence="2">
    <location>
        <begin position="46"/>
        <end position="71"/>
    </location>
</feature>
<keyword evidence="2" id="KW-1133">Transmembrane helix</keyword>
<evidence type="ECO:0000256" key="2">
    <source>
        <dbReference type="SAM" id="Phobius"/>
    </source>
</evidence>
<feature type="region of interest" description="Disordered" evidence="1">
    <location>
        <begin position="1"/>
        <end position="31"/>
    </location>
</feature>
<dbReference type="AlphaFoldDB" id="A0AAQ4D1S5"/>
<name>A0AAQ4D1S5_AMBAM</name>
<comment type="caution">
    <text evidence="3">The sequence shown here is derived from an EMBL/GenBank/DDBJ whole genome shotgun (WGS) entry which is preliminary data.</text>
</comment>
<dbReference type="EMBL" id="JARKHS020036247">
    <property type="protein sequence ID" value="KAK8756415.1"/>
    <property type="molecule type" value="Genomic_DNA"/>
</dbReference>
<feature type="compositionally biased region" description="Polar residues" evidence="1">
    <location>
        <begin position="1"/>
        <end position="26"/>
    </location>
</feature>
<evidence type="ECO:0000256" key="1">
    <source>
        <dbReference type="SAM" id="MobiDB-lite"/>
    </source>
</evidence>
<evidence type="ECO:0000313" key="3">
    <source>
        <dbReference type="EMBL" id="KAK8756415.1"/>
    </source>
</evidence>
<keyword evidence="2" id="KW-0812">Transmembrane</keyword>